<evidence type="ECO:0000256" key="7">
    <source>
        <dbReference type="ARBA" id="ARBA00035120"/>
    </source>
</evidence>
<dbReference type="KEGG" id="cthr:CTHT_0026700"/>
<comment type="similarity">
    <text evidence="7">Belongs to the fluoride channel Fluc/FEX (TC 1.A.43) family.</text>
</comment>
<evidence type="ECO:0000256" key="6">
    <source>
        <dbReference type="ARBA" id="ARBA00023136"/>
    </source>
</evidence>
<feature type="transmembrane region" description="Helical" evidence="10">
    <location>
        <begin position="384"/>
        <end position="405"/>
    </location>
</feature>
<dbReference type="AlphaFoldDB" id="G0S6M1"/>
<dbReference type="PANTHER" id="PTHR28259:SF1">
    <property type="entry name" value="FLUORIDE EXPORT PROTEIN 1-RELATED"/>
    <property type="match status" value="1"/>
</dbReference>
<feature type="compositionally biased region" description="Basic and acidic residues" evidence="9">
    <location>
        <begin position="125"/>
        <end position="137"/>
    </location>
</feature>
<dbReference type="eggNOG" id="ENOG502QT5F">
    <property type="taxonomic scope" value="Eukaryota"/>
</dbReference>
<evidence type="ECO:0000256" key="3">
    <source>
        <dbReference type="ARBA" id="ARBA00022475"/>
    </source>
</evidence>
<evidence type="ECO:0000256" key="1">
    <source>
        <dbReference type="ARBA" id="ARBA00002598"/>
    </source>
</evidence>
<dbReference type="OrthoDB" id="409792at2759"/>
<feature type="transmembrane region" description="Helical" evidence="10">
    <location>
        <begin position="144"/>
        <end position="163"/>
    </location>
</feature>
<dbReference type="Proteomes" id="UP000008066">
    <property type="component" value="Unassembled WGS sequence"/>
</dbReference>
<gene>
    <name evidence="11" type="ORF">CTHT_0026700</name>
</gene>
<comment type="subcellular location">
    <subcellularLocation>
        <location evidence="2">Cell membrane</location>
        <topology evidence="2">Multi-pass membrane protein</topology>
    </subcellularLocation>
</comment>
<comment type="function">
    <text evidence="1">Fluoride channel required for the rapid expulsion of cytoplasmic fluoride.</text>
</comment>
<feature type="region of interest" description="Disordered" evidence="9">
    <location>
        <begin position="112"/>
        <end position="137"/>
    </location>
</feature>
<dbReference type="EMBL" id="GL988041">
    <property type="protein sequence ID" value="EGS20832.1"/>
    <property type="molecule type" value="Genomic_DNA"/>
</dbReference>
<evidence type="ECO:0000256" key="8">
    <source>
        <dbReference type="ARBA" id="ARBA00035585"/>
    </source>
</evidence>
<keyword evidence="6 10" id="KW-0472">Membrane</keyword>
<dbReference type="InterPro" id="IPR003691">
    <property type="entry name" value="FluC"/>
</dbReference>
<dbReference type="PANTHER" id="PTHR28259">
    <property type="entry name" value="FLUORIDE EXPORT PROTEIN 1-RELATED"/>
    <property type="match status" value="1"/>
</dbReference>
<evidence type="ECO:0000256" key="4">
    <source>
        <dbReference type="ARBA" id="ARBA00022692"/>
    </source>
</evidence>
<dbReference type="GeneID" id="18256708"/>
<dbReference type="GO" id="GO:1903425">
    <property type="term" value="F:fluoride transmembrane transporter activity"/>
    <property type="evidence" value="ECO:0007669"/>
    <property type="project" value="TreeGrafter"/>
</dbReference>
<organism evidence="12">
    <name type="scientific">Chaetomium thermophilum (strain DSM 1495 / CBS 144.50 / IMI 039719)</name>
    <name type="common">Thermochaetoides thermophila</name>
    <dbReference type="NCBI Taxonomy" id="759272"/>
    <lineage>
        <taxon>Eukaryota</taxon>
        <taxon>Fungi</taxon>
        <taxon>Dikarya</taxon>
        <taxon>Ascomycota</taxon>
        <taxon>Pezizomycotina</taxon>
        <taxon>Sordariomycetes</taxon>
        <taxon>Sordariomycetidae</taxon>
        <taxon>Sordariales</taxon>
        <taxon>Chaetomiaceae</taxon>
        <taxon>Thermochaetoides</taxon>
    </lineage>
</organism>
<keyword evidence="5 10" id="KW-1133">Transmembrane helix</keyword>
<accession>G0S6M1</accession>
<dbReference type="HOGENOM" id="CLU_030507_0_0_1"/>
<keyword evidence="3" id="KW-1003">Cell membrane</keyword>
<dbReference type="OMA" id="CYDLQHV"/>
<evidence type="ECO:0000256" key="10">
    <source>
        <dbReference type="SAM" id="Phobius"/>
    </source>
</evidence>
<feature type="transmembrane region" description="Helical" evidence="10">
    <location>
        <begin position="358"/>
        <end position="377"/>
    </location>
</feature>
<keyword evidence="12" id="KW-1185">Reference proteome</keyword>
<proteinExistence type="inferred from homology"/>
<feature type="transmembrane region" description="Helical" evidence="10">
    <location>
        <begin position="175"/>
        <end position="193"/>
    </location>
</feature>
<dbReference type="GO" id="GO:0005886">
    <property type="term" value="C:plasma membrane"/>
    <property type="evidence" value="ECO:0007669"/>
    <property type="project" value="UniProtKB-SubCell"/>
</dbReference>
<feature type="transmembrane region" description="Helical" evidence="10">
    <location>
        <begin position="230"/>
        <end position="251"/>
    </location>
</feature>
<keyword evidence="4 10" id="KW-0812">Transmembrane</keyword>
<sequence>MSQDRNFELGSPSPRYDPDVGRSSRQHLSYDAPADYSNVDDALAPGSHPDPLDTSAAQRRPSRRLSSAAFQGDYDVPDSYVNIAENIDVSPIQNPYEDSVYQHHNLEQVRSQERRYSREQSIAHPEPEGAPEPKHEVSRRTTQFYTVSYLIFFSILGTLARLGLQALTKYPGTPIIFPSIWPNFAGSLVMGFLSEDRMLFRGAQDGDADYPASDTSSAAKRAHAARKKTIPLYIGLATGFCGSFTSFSAFIRDTFLALANDLPPHIATPSRNGGYSFLALLAVPITTISLSLAGLFVGAHLAIALSYFLSPSAIIILPPRARTLLDHAAVPLGWGCWLGAVLMSALPPNGHDAWRGQATLALVFAPLGCLVRFWASLKLNGRFTAFPLGTFVVNVAGTAVLAVMWDLEHVRAAVGEEVISCQVLAGVQDGFCGCLTTVSTWVGELAALRRRHAYVYGVASVLSGFALMVAIAGGVRWSAIFEEGLCS</sequence>
<feature type="transmembrane region" description="Helical" evidence="10">
    <location>
        <begin position="453"/>
        <end position="475"/>
    </location>
</feature>
<evidence type="ECO:0000256" key="9">
    <source>
        <dbReference type="SAM" id="MobiDB-lite"/>
    </source>
</evidence>
<evidence type="ECO:0000313" key="12">
    <source>
        <dbReference type="Proteomes" id="UP000008066"/>
    </source>
</evidence>
<feature type="region of interest" description="Disordered" evidence="9">
    <location>
        <begin position="1"/>
        <end position="71"/>
    </location>
</feature>
<evidence type="ECO:0000256" key="2">
    <source>
        <dbReference type="ARBA" id="ARBA00004651"/>
    </source>
</evidence>
<comment type="catalytic activity">
    <reaction evidence="8">
        <text>fluoride(in) = fluoride(out)</text>
        <dbReference type="Rhea" id="RHEA:76159"/>
        <dbReference type="ChEBI" id="CHEBI:17051"/>
    </reaction>
    <physiologicalReaction direction="left-to-right" evidence="8">
        <dbReference type="Rhea" id="RHEA:76160"/>
    </physiologicalReaction>
</comment>
<evidence type="ECO:0000256" key="5">
    <source>
        <dbReference type="ARBA" id="ARBA00022989"/>
    </source>
</evidence>
<feature type="transmembrane region" description="Helical" evidence="10">
    <location>
        <begin position="277"/>
        <end position="303"/>
    </location>
</feature>
<reference evidence="11 12" key="1">
    <citation type="journal article" date="2011" name="Cell">
        <title>Insight into structure and assembly of the nuclear pore complex by utilizing the genome of a eukaryotic thermophile.</title>
        <authorList>
            <person name="Amlacher S."/>
            <person name="Sarges P."/>
            <person name="Flemming D."/>
            <person name="van Noort V."/>
            <person name="Kunze R."/>
            <person name="Devos D.P."/>
            <person name="Arumugam M."/>
            <person name="Bork P."/>
            <person name="Hurt E."/>
        </authorList>
    </citation>
    <scope>NUCLEOTIDE SEQUENCE [LARGE SCALE GENOMIC DNA]</scope>
    <source>
        <strain evidence="12">DSM 1495 / CBS 144.50 / IMI 039719</strain>
    </source>
</reference>
<protein>
    <submittedName>
        <fullName evidence="11">Putative UPF0695 membrane protein</fullName>
    </submittedName>
</protein>
<dbReference type="STRING" id="759272.G0S6M1"/>
<evidence type="ECO:0000313" key="11">
    <source>
        <dbReference type="EMBL" id="EGS20832.1"/>
    </source>
</evidence>
<dbReference type="RefSeq" id="XP_006693128.1">
    <property type="nucleotide sequence ID" value="XM_006693065.1"/>
</dbReference>
<dbReference type="Pfam" id="PF02537">
    <property type="entry name" value="CRCB"/>
    <property type="match status" value="2"/>
</dbReference>
<name>G0S6M1_CHATD</name>